<evidence type="ECO:0000256" key="6">
    <source>
        <dbReference type="SAM" id="MobiDB-lite"/>
    </source>
</evidence>
<reference evidence="8 9" key="1">
    <citation type="journal article" date="2018" name="Mol. Biol. Evol.">
        <title>Broad Genomic Sampling Reveals a Smut Pathogenic Ancestry of the Fungal Clade Ustilaginomycotina.</title>
        <authorList>
            <person name="Kijpornyongpan T."/>
            <person name="Mondo S.J."/>
            <person name="Barry K."/>
            <person name="Sandor L."/>
            <person name="Lee J."/>
            <person name="Lipzen A."/>
            <person name="Pangilinan J."/>
            <person name="LaButti K."/>
            <person name="Hainaut M."/>
            <person name="Henrissat B."/>
            <person name="Grigoriev I.V."/>
            <person name="Spatafora J.W."/>
            <person name="Aime M.C."/>
        </authorList>
    </citation>
    <scope>NUCLEOTIDE SEQUENCE [LARGE SCALE GENOMIC DNA]</scope>
    <source>
        <strain evidence="8 9">MCA 3645</strain>
    </source>
</reference>
<dbReference type="InterPro" id="IPR029058">
    <property type="entry name" value="AB_hydrolase_fold"/>
</dbReference>
<dbReference type="EMBL" id="KZ819257">
    <property type="protein sequence ID" value="PWY96836.1"/>
    <property type="molecule type" value="Genomic_DNA"/>
</dbReference>
<evidence type="ECO:0000259" key="7">
    <source>
        <dbReference type="Pfam" id="PF24708"/>
    </source>
</evidence>
<dbReference type="InParanoid" id="A0A317XDZ3"/>
<dbReference type="GO" id="GO:0005576">
    <property type="term" value="C:extracellular region"/>
    <property type="evidence" value="ECO:0007669"/>
    <property type="project" value="UniProtKB-SubCell"/>
</dbReference>
<sequence length="781" mass="86318">MPNFWPFYRSPPAHPPIPTAPPPEEPGDTKSSRPPATPPLIICEGFLSAAQSVVWGNEFRTYLGVGHQQLIDQTAGHSALSSQSSQQRPKRRSGLGSDRPVIFAPIGPVSSLHDRACELFYALRGGTVDYGEKHARQHGHARYGRHYRQPLCPTWGPRLKHSPPPTQATSDMNKDTDFPAIEVDYGLPAHFIGHSLGGPTILKLQQLLRQGFFDEALGYDRASRRHVHACSGSASEWCPADLILSVTSVSSPFRGTPIVYSLGSEPLPYPKVRMFSFGDILSKFVHIAAFLDLPFFDPHADAWHFSAKKRREIQQASLSGGTATVEERQDADGGTERARDVEQGRTGLADTPDRSGLRDLLKQLWRSDWAGGRDCAPWDCTFAQREQDRSEEGWGLEMQCSDDVGPPRRGKTWYRSYAGGMTVSEPTRDESKESSKPWDTSRGCFHRPSSYWSLSPLTFTAHLIGHFDYARLDPKPSFLPETGTKDLSSAWWENDGVVPLASQFHPLECSPERCTHFSGMPASLPFGRRRKRPQSADLRRAGSSPLLENASLPVATQSEAEPFPTASGALSLDHGVDPTSSSSAVGSPEGPLTPISLEEHDANLHLWHAEQSRALRKAVEKEECRDQLLPLPATSRSADSIVGSARSAARVAYFTSLRALNFHDPPLLTPTEEELRSFLPYLATPQSEILPSLTGDTAVDGNTPKVSQNASSAMERTPSSQSQIQDLTDPEPNKWYTFQLENLDHTSLCPFWTGSELQKQFWTGMGFFLASVDRKAEYRVV</sequence>
<keyword evidence="5" id="KW-0443">Lipid metabolism</keyword>
<feature type="region of interest" description="Disordered" evidence="6">
    <location>
        <begin position="520"/>
        <end position="595"/>
    </location>
</feature>
<evidence type="ECO:0000256" key="4">
    <source>
        <dbReference type="ARBA" id="ARBA00022801"/>
    </source>
</evidence>
<feature type="region of interest" description="Disordered" evidence="6">
    <location>
        <begin position="76"/>
        <end position="99"/>
    </location>
</feature>
<evidence type="ECO:0000256" key="5">
    <source>
        <dbReference type="ARBA" id="ARBA00023098"/>
    </source>
</evidence>
<feature type="domain" description="Lipase-like C-terminal" evidence="7">
    <location>
        <begin position="105"/>
        <end position="158"/>
    </location>
</feature>
<dbReference type="PANTHER" id="PTHR34043:SF3">
    <property type="entry name" value="ALPHA_BETA-HYDROLASES SUPERFAMILY PROTEIN"/>
    <property type="match status" value="1"/>
</dbReference>
<evidence type="ECO:0000256" key="2">
    <source>
        <dbReference type="ARBA" id="ARBA00022525"/>
    </source>
</evidence>
<dbReference type="PANTHER" id="PTHR34043">
    <property type="entry name" value="ALPHA/BETA-HYDROLASES SUPERFAMILY PROTEIN"/>
    <property type="match status" value="1"/>
</dbReference>
<protein>
    <submittedName>
        <fullName evidence="8">Alpha/beta-hydrolase</fullName>
    </submittedName>
</protein>
<feature type="compositionally biased region" description="Pro residues" evidence="6">
    <location>
        <begin position="12"/>
        <end position="24"/>
    </location>
</feature>
<evidence type="ECO:0000256" key="3">
    <source>
        <dbReference type="ARBA" id="ARBA00022729"/>
    </source>
</evidence>
<feature type="region of interest" description="Disordered" evidence="6">
    <location>
        <begin position="697"/>
        <end position="728"/>
    </location>
</feature>
<evidence type="ECO:0000256" key="1">
    <source>
        <dbReference type="ARBA" id="ARBA00004613"/>
    </source>
</evidence>
<dbReference type="AlphaFoldDB" id="A0A317XDZ3"/>
<name>A0A317XDZ3_9BASI</name>
<evidence type="ECO:0000313" key="9">
    <source>
        <dbReference type="Proteomes" id="UP000246740"/>
    </source>
</evidence>
<gene>
    <name evidence="8" type="ORF">BCV70DRAFT_203399</name>
</gene>
<dbReference type="Pfam" id="PF24708">
    <property type="entry name" value="Lip_C"/>
    <property type="match status" value="1"/>
</dbReference>
<feature type="compositionally biased region" description="Basic and acidic residues" evidence="6">
    <location>
        <begin position="325"/>
        <end position="343"/>
    </location>
</feature>
<feature type="region of interest" description="Disordered" evidence="6">
    <location>
        <begin position="316"/>
        <end position="354"/>
    </location>
</feature>
<feature type="region of interest" description="Disordered" evidence="6">
    <location>
        <begin position="1"/>
        <end position="37"/>
    </location>
</feature>
<dbReference type="OrthoDB" id="206848at2759"/>
<dbReference type="SUPFAM" id="SSF53474">
    <property type="entry name" value="alpha/beta-Hydrolases"/>
    <property type="match status" value="1"/>
</dbReference>
<dbReference type="Proteomes" id="UP000246740">
    <property type="component" value="Unassembled WGS sequence"/>
</dbReference>
<comment type="subcellular location">
    <subcellularLocation>
        <location evidence="1">Secreted</location>
    </subcellularLocation>
</comment>
<dbReference type="STRING" id="1882483.A0A317XDZ3"/>
<keyword evidence="2" id="KW-0964">Secreted</keyword>
<keyword evidence="4 8" id="KW-0378">Hydrolase</keyword>
<organism evidence="8 9">
    <name type="scientific">Testicularia cyperi</name>
    <dbReference type="NCBI Taxonomy" id="1882483"/>
    <lineage>
        <taxon>Eukaryota</taxon>
        <taxon>Fungi</taxon>
        <taxon>Dikarya</taxon>
        <taxon>Basidiomycota</taxon>
        <taxon>Ustilaginomycotina</taxon>
        <taxon>Ustilaginomycetes</taxon>
        <taxon>Ustilaginales</taxon>
        <taxon>Anthracoideaceae</taxon>
        <taxon>Testicularia</taxon>
    </lineage>
</organism>
<proteinExistence type="predicted"/>
<dbReference type="InterPro" id="IPR056304">
    <property type="entry name" value="Lip-like_C"/>
</dbReference>
<feature type="compositionally biased region" description="Polar residues" evidence="6">
    <location>
        <begin position="704"/>
        <end position="726"/>
    </location>
</feature>
<accession>A0A317XDZ3</accession>
<evidence type="ECO:0000313" key="8">
    <source>
        <dbReference type="EMBL" id="PWY96836.1"/>
    </source>
</evidence>
<dbReference type="GO" id="GO:0016787">
    <property type="term" value="F:hydrolase activity"/>
    <property type="evidence" value="ECO:0007669"/>
    <property type="project" value="UniProtKB-KW"/>
</dbReference>
<dbReference type="GO" id="GO:0006629">
    <property type="term" value="P:lipid metabolic process"/>
    <property type="evidence" value="ECO:0007669"/>
    <property type="project" value="UniProtKB-KW"/>
</dbReference>
<keyword evidence="3" id="KW-0732">Signal</keyword>
<keyword evidence="9" id="KW-1185">Reference proteome</keyword>
<dbReference type="Gene3D" id="3.40.50.1820">
    <property type="entry name" value="alpha/beta hydrolase"/>
    <property type="match status" value="1"/>
</dbReference>